<dbReference type="Gene3D" id="3.60.20.20">
    <property type="entry name" value="Inosine monophosphate cyclohydrolase-like"/>
    <property type="match status" value="1"/>
</dbReference>
<evidence type="ECO:0000313" key="2">
    <source>
        <dbReference type="EMBL" id="HIU60218.1"/>
    </source>
</evidence>
<sequence>MKSTGQRLNGNSYPGRGIVAGVSPSGKAVFAYFIMGRSNNSKNRVFVKSEDGITIYPFDASKVEDPSLIIYSPVRKFGNSYIVTNGDQTDTIYEFLEKGSGFEEALATRTFEPDAPNYTPRISAIIDADGFKMSILKSLNATGTAAGRFTYAFEREPGKGRFIHTYIGDGNPLPSFTGEPEEVSIPDDLDEFTDDIWNNLDPDNKIALYTGAIDFASGTEENKLINKFNK</sequence>
<gene>
    <name evidence="2" type="ORF">IAB05_02365</name>
</gene>
<accession>A0A9D1SHV6</accession>
<dbReference type="Pfam" id="PF07826">
    <property type="entry name" value="IMP_cyclohyd"/>
    <property type="match status" value="1"/>
</dbReference>
<feature type="domain" description="Inosine monophosphate cyclohydrolase-like" evidence="1">
    <location>
        <begin position="13"/>
        <end position="211"/>
    </location>
</feature>
<dbReference type="Proteomes" id="UP000824094">
    <property type="component" value="Unassembled WGS sequence"/>
</dbReference>
<organism evidence="2 3">
    <name type="scientific">Candidatus Stercoripulliclostridium merdigallinarum</name>
    <dbReference type="NCBI Taxonomy" id="2840951"/>
    <lineage>
        <taxon>Bacteria</taxon>
        <taxon>Bacillati</taxon>
        <taxon>Bacillota</taxon>
        <taxon>Clostridia</taxon>
        <taxon>Eubacteriales</taxon>
        <taxon>Candidatus Stercoripulliclostridium</taxon>
    </lineage>
</organism>
<evidence type="ECO:0000259" key="1">
    <source>
        <dbReference type="Pfam" id="PF07826"/>
    </source>
</evidence>
<dbReference type="AlphaFoldDB" id="A0A9D1SHV6"/>
<reference evidence="2" key="1">
    <citation type="submission" date="2020-10" db="EMBL/GenBank/DDBJ databases">
        <authorList>
            <person name="Gilroy R."/>
        </authorList>
    </citation>
    <scope>NUCLEOTIDE SEQUENCE</scope>
    <source>
        <strain evidence="2">18911</strain>
    </source>
</reference>
<dbReference type="EMBL" id="DVNF01000072">
    <property type="protein sequence ID" value="HIU60218.1"/>
    <property type="molecule type" value="Genomic_DNA"/>
</dbReference>
<dbReference type="InterPro" id="IPR036795">
    <property type="entry name" value="IMP_cyclohydrolase-like_sf"/>
</dbReference>
<dbReference type="GO" id="GO:0006188">
    <property type="term" value="P:IMP biosynthetic process"/>
    <property type="evidence" value="ECO:0007669"/>
    <property type="project" value="InterPro"/>
</dbReference>
<dbReference type="SUPFAM" id="SSF75569">
    <property type="entry name" value="Archaeal IMP cyclohydrolase PurO"/>
    <property type="match status" value="1"/>
</dbReference>
<evidence type="ECO:0000313" key="3">
    <source>
        <dbReference type="Proteomes" id="UP000824094"/>
    </source>
</evidence>
<comment type="caution">
    <text evidence="2">The sequence shown here is derived from an EMBL/GenBank/DDBJ whole genome shotgun (WGS) entry which is preliminary data.</text>
</comment>
<name>A0A9D1SHV6_9FIRM</name>
<reference evidence="2" key="2">
    <citation type="journal article" date="2021" name="PeerJ">
        <title>Extensive microbial diversity within the chicken gut microbiome revealed by metagenomics and culture.</title>
        <authorList>
            <person name="Gilroy R."/>
            <person name="Ravi A."/>
            <person name="Getino M."/>
            <person name="Pursley I."/>
            <person name="Horton D.L."/>
            <person name="Alikhan N.F."/>
            <person name="Baker D."/>
            <person name="Gharbi K."/>
            <person name="Hall N."/>
            <person name="Watson M."/>
            <person name="Adriaenssens E.M."/>
            <person name="Foster-Nyarko E."/>
            <person name="Jarju S."/>
            <person name="Secka A."/>
            <person name="Antonio M."/>
            <person name="Oren A."/>
            <person name="Chaudhuri R.R."/>
            <person name="La Ragione R."/>
            <person name="Hildebrand F."/>
            <person name="Pallen M.J."/>
        </authorList>
    </citation>
    <scope>NUCLEOTIDE SEQUENCE</scope>
    <source>
        <strain evidence="2">18911</strain>
    </source>
</reference>
<dbReference type="GO" id="GO:0003937">
    <property type="term" value="F:IMP cyclohydrolase activity"/>
    <property type="evidence" value="ECO:0007669"/>
    <property type="project" value="InterPro"/>
</dbReference>
<protein>
    <submittedName>
        <fullName evidence="2">IMP cyclohydrolase</fullName>
    </submittedName>
</protein>
<dbReference type="InterPro" id="IPR020600">
    <property type="entry name" value="IMP_cyclohydrolase-like"/>
</dbReference>
<proteinExistence type="predicted"/>